<keyword evidence="7" id="KW-0378">Hydrolase</keyword>
<dbReference type="InterPro" id="IPR000253">
    <property type="entry name" value="FHA_dom"/>
</dbReference>
<evidence type="ECO:0000256" key="4">
    <source>
        <dbReference type="SAM" id="Coils"/>
    </source>
</evidence>
<dbReference type="FunFam" id="2.60.200.20:FF:000034">
    <property type="entry name" value="kinesin-like protein KIF28P"/>
    <property type="match status" value="1"/>
</dbReference>
<dbReference type="GO" id="GO:0005524">
    <property type="term" value="F:ATP binding"/>
    <property type="evidence" value="ECO:0007669"/>
    <property type="project" value="UniProtKB-KW"/>
</dbReference>
<dbReference type="STRING" id="10195.A0A3M7P276"/>
<feature type="compositionally biased region" description="Polar residues" evidence="5">
    <location>
        <begin position="581"/>
        <end position="594"/>
    </location>
</feature>
<dbReference type="EMBL" id="REGN01014039">
    <property type="protein sequence ID" value="RMZ93148.1"/>
    <property type="molecule type" value="Genomic_DNA"/>
</dbReference>
<reference evidence="7 8" key="1">
    <citation type="journal article" date="2018" name="Sci. Rep.">
        <title>Genomic signatures of local adaptation to the degree of environmental predictability in rotifers.</title>
        <authorList>
            <person name="Franch-Gras L."/>
            <person name="Hahn C."/>
            <person name="Garcia-Roger E.M."/>
            <person name="Carmona M.J."/>
            <person name="Serra M."/>
            <person name="Gomez A."/>
        </authorList>
    </citation>
    <scope>NUCLEOTIDE SEQUENCE [LARGE SCALE GENOMIC DNA]</scope>
    <source>
        <strain evidence="7">HYR1</strain>
    </source>
</reference>
<keyword evidence="1" id="KW-0547">Nucleotide-binding</keyword>
<evidence type="ECO:0000256" key="2">
    <source>
        <dbReference type="ARBA" id="ARBA00022840"/>
    </source>
</evidence>
<evidence type="ECO:0000313" key="8">
    <source>
        <dbReference type="Proteomes" id="UP000276133"/>
    </source>
</evidence>
<feature type="compositionally biased region" description="Low complexity" evidence="5">
    <location>
        <begin position="570"/>
        <end position="579"/>
    </location>
</feature>
<dbReference type="EC" id="3.6.1.15" evidence="7"/>
<keyword evidence="3" id="KW-0505">Motor protein</keyword>
<evidence type="ECO:0000256" key="3">
    <source>
        <dbReference type="ARBA" id="ARBA00023175"/>
    </source>
</evidence>
<dbReference type="InterPro" id="IPR035892">
    <property type="entry name" value="C2_domain_sf"/>
</dbReference>
<evidence type="ECO:0000313" key="7">
    <source>
        <dbReference type="EMBL" id="RMZ93148.1"/>
    </source>
</evidence>
<protein>
    <submittedName>
        <fullName evidence="7">Kinesin KIF28P</fullName>
        <ecNumber evidence="7">3.6.1.15</ecNumber>
    </submittedName>
</protein>
<dbReference type="Proteomes" id="UP000276133">
    <property type="component" value="Unassembled WGS sequence"/>
</dbReference>
<evidence type="ECO:0000256" key="5">
    <source>
        <dbReference type="SAM" id="MobiDB-lite"/>
    </source>
</evidence>
<accession>A0A3M7P276</accession>
<dbReference type="AlphaFoldDB" id="A0A3M7P276"/>
<gene>
    <name evidence="7" type="ORF">BpHYR1_027801</name>
</gene>
<dbReference type="OrthoDB" id="3176171at2759"/>
<dbReference type="InterPro" id="IPR008984">
    <property type="entry name" value="SMAD_FHA_dom_sf"/>
</dbReference>
<feature type="domain" description="FHA" evidence="6">
    <location>
        <begin position="94"/>
        <end position="142"/>
    </location>
</feature>
<dbReference type="Gene3D" id="2.60.200.20">
    <property type="match status" value="1"/>
</dbReference>
<sequence>GGNIDPALLKGGGDDDDDADEEALRKQLEENDKNMEEMQKTYEQKLAEAKALTGNFGSNIQHEKAKTTPHLRNINMDPTLSGTIFHLIEGEGVKKIGLAADSDISIKGICINDHHASINNTAGTFTIERSNDSKTLLNGKPVVTPTELTHMDRLLFGSSQYYVFVDPSKASSNDPQVTFETMQDEIAKASGMISNENSNMTREEIQCQSELIDLIPHIEEANAVSIALDKKVIFTALPVSADARGAYDGKFKVFVSVKNFALGLEWIWTKEKFMDRKSDIIEIYNDFKDDGKINQEKFKAYDPFHESPDTPNLIGSAMVFPKAFAYMLKNKDDYKIISLKSKQAGSLNVEIVPCNGQGKPLTDPIQINDPRAELVNKTVTFLINIAELNNLGPRYEDIYCQFELPGDQTIYKTKSIKGGKDNNFKYSKQFTFTATEQFLDFILNKCLYIQIWSEQKHAKPDPKASKISTKEYFHREKELNNNSVSGKVVINHLMDPEKQKLRNDLHIALINNQKNETIIRNIYRLMHAAGTSPISSQTLNSVINAKNENEVRALLTQFKSNKKGEGRPTSGSSISSIGSNYRGTRTKSSACSIL</sequence>
<evidence type="ECO:0000259" key="6">
    <source>
        <dbReference type="PROSITE" id="PS50006"/>
    </source>
</evidence>
<feature type="region of interest" description="Disordered" evidence="5">
    <location>
        <begin position="559"/>
        <end position="594"/>
    </location>
</feature>
<keyword evidence="2" id="KW-0067">ATP-binding</keyword>
<feature type="coiled-coil region" evidence="4">
    <location>
        <begin position="21"/>
        <end position="55"/>
    </location>
</feature>
<dbReference type="SUPFAM" id="SSF49879">
    <property type="entry name" value="SMAD/FHA domain"/>
    <property type="match status" value="1"/>
</dbReference>
<dbReference type="PANTHER" id="PTHR47117">
    <property type="entry name" value="STAR-RELATED LIPID TRANSFER PROTEIN 9"/>
    <property type="match status" value="1"/>
</dbReference>
<dbReference type="SUPFAM" id="SSF49562">
    <property type="entry name" value="C2 domain (Calcium/lipid-binding domain, CaLB)"/>
    <property type="match status" value="1"/>
</dbReference>
<feature type="non-terminal residue" evidence="7">
    <location>
        <position position="1"/>
    </location>
</feature>
<dbReference type="GO" id="GO:0017111">
    <property type="term" value="F:ribonucleoside triphosphate phosphatase activity"/>
    <property type="evidence" value="ECO:0007669"/>
    <property type="project" value="UniProtKB-EC"/>
</dbReference>
<comment type="caution">
    <text evidence="7">The sequence shown here is derived from an EMBL/GenBank/DDBJ whole genome shotgun (WGS) entry which is preliminary data.</text>
</comment>
<evidence type="ECO:0000256" key="1">
    <source>
        <dbReference type="ARBA" id="ARBA00022741"/>
    </source>
</evidence>
<feature type="region of interest" description="Disordered" evidence="5">
    <location>
        <begin position="1"/>
        <end position="20"/>
    </location>
</feature>
<dbReference type="PROSITE" id="PS50006">
    <property type="entry name" value="FHA_DOMAIN"/>
    <property type="match status" value="1"/>
</dbReference>
<organism evidence="7 8">
    <name type="scientific">Brachionus plicatilis</name>
    <name type="common">Marine rotifer</name>
    <name type="synonym">Brachionus muelleri</name>
    <dbReference type="NCBI Taxonomy" id="10195"/>
    <lineage>
        <taxon>Eukaryota</taxon>
        <taxon>Metazoa</taxon>
        <taxon>Spiralia</taxon>
        <taxon>Gnathifera</taxon>
        <taxon>Rotifera</taxon>
        <taxon>Eurotatoria</taxon>
        <taxon>Monogononta</taxon>
        <taxon>Pseudotrocha</taxon>
        <taxon>Ploima</taxon>
        <taxon>Brachionidae</taxon>
        <taxon>Brachionus</taxon>
    </lineage>
</organism>
<proteinExistence type="predicted"/>
<keyword evidence="4" id="KW-0175">Coiled coil</keyword>
<name>A0A3M7P276_BRAPC</name>
<dbReference type="Pfam" id="PF00498">
    <property type="entry name" value="FHA"/>
    <property type="match status" value="1"/>
</dbReference>
<keyword evidence="8" id="KW-1185">Reference proteome</keyword>